<evidence type="ECO:0000256" key="1">
    <source>
        <dbReference type="SAM" id="Phobius"/>
    </source>
</evidence>
<evidence type="ECO:0000313" key="2">
    <source>
        <dbReference type="EMBL" id="KAH3679650.1"/>
    </source>
</evidence>
<keyword evidence="3" id="KW-1185">Reference proteome</keyword>
<evidence type="ECO:0008006" key="4">
    <source>
        <dbReference type="Google" id="ProtNLM"/>
    </source>
</evidence>
<reference evidence="2" key="1">
    <citation type="journal article" date="2021" name="Open Biol.">
        <title>Shared evolutionary footprints suggest mitochondrial oxidative damage underlies multiple complex I losses in fungi.</title>
        <authorList>
            <person name="Schikora-Tamarit M.A."/>
            <person name="Marcet-Houben M."/>
            <person name="Nosek J."/>
            <person name="Gabaldon T."/>
        </authorList>
    </citation>
    <scope>NUCLEOTIDE SEQUENCE</scope>
    <source>
        <strain evidence="2">CBS6341</strain>
    </source>
</reference>
<keyword evidence="1" id="KW-1133">Transmembrane helix</keyword>
<protein>
    <recommendedName>
        <fullName evidence="4">Transmembrane protein</fullName>
    </recommendedName>
</protein>
<sequence>MSPKYALVDEVEVAMLLLFPSSIDNFLSIKSPADETVDEVSKSEFDNPKEDEDVEWICSNVWLAAVVAVVVVVVVDINQWRCSLNYQLEIEDGFENANYDIAVVDIVDIEIVGTLIVSMFDHFGAVDIVV</sequence>
<name>A0A9P8PY24_9ASCO</name>
<evidence type="ECO:0000313" key="3">
    <source>
        <dbReference type="Proteomes" id="UP000769528"/>
    </source>
</evidence>
<feature type="transmembrane region" description="Helical" evidence="1">
    <location>
        <begin position="54"/>
        <end position="75"/>
    </location>
</feature>
<keyword evidence="1" id="KW-0472">Membrane</keyword>
<dbReference type="EMBL" id="JAEUBF010000264">
    <property type="protein sequence ID" value="KAH3679650.1"/>
    <property type="molecule type" value="Genomic_DNA"/>
</dbReference>
<accession>A0A9P8PY24</accession>
<organism evidence="2 3">
    <name type="scientific">Wickerhamomyces mucosus</name>
    <dbReference type="NCBI Taxonomy" id="1378264"/>
    <lineage>
        <taxon>Eukaryota</taxon>
        <taxon>Fungi</taxon>
        <taxon>Dikarya</taxon>
        <taxon>Ascomycota</taxon>
        <taxon>Saccharomycotina</taxon>
        <taxon>Saccharomycetes</taxon>
        <taxon>Phaffomycetales</taxon>
        <taxon>Wickerhamomycetaceae</taxon>
        <taxon>Wickerhamomyces</taxon>
    </lineage>
</organism>
<keyword evidence="1" id="KW-0812">Transmembrane</keyword>
<dbReference type="Proteomes" id="UP000769528">
    <property type="component" value="Unassembled WGS sequence"/>
</dbReference>
<reference evidence="2" key="2">
    <citation type="submission" date="2021-01" db="EMBL/GenBank/DDBJ databases">
        <authorList>
            <person name="Schikora-Tamarit M.A."/>
        </authorList>
    </citation>
    <scope>NUCLEOTIDE SEQUENCE</scope>
    <source>
        <strain evidence="2">CBS6341</strain>
    </source>
</reference>
<comment type="caution">
    <text evidence="2">The sequence shown here is derived from an EMBL/GenBank/DDBJ whole genome shotgun (WGS) entry which is preliminary data.</text>
</comment>
<gene>
    <name evidence="2" type="ORF">WICMUC_000790</name>
</gene>
<proteinExistence type="predicted"/>
<dbReference type="AlphaFoldDB" id="A0A9P8PY24"/>